<evidence type="ECO:0000256" key="1">
    <source>
        <dbReference type="ARBA" id="ARBA00006739"/>
    </source>
</evidence>
<feature type="transmembrane region" description="Helical" evidence="4">
    <location>
        <begin position="6"/>
        <end position="27"/>
    </location>
</feature>
<feature type="transmembrane region" description="Helical" evidence="4">
    <location>
        <begin position="295"/>
        <end position="315"/>
    </location>
</feature>
<protein>
    <submittedName>
        <fullName evidence="6">Glycosyltransferase, catalytic subunit of cellulose synthase and poly-beta-1,6-N-acetylglucosamine synthase</fullName>
    </submittedName>
</protein>
<dbReference type="RefSeq" id="WP_085518897.1">
    <property type="nucleotide sequence ID" value="NZ_FXAW01000009.1"/>
</dbReference>
<dbReference type="STRING" id="1028.SAMN05661096_03774"/>
<dbReference type="SUPFAM" id="SSF53448">
    <property type="entry name" value="Nucleotide-diphospho-sugar transferases"/>
    <property type="match status" value="1"/>
</dbReference>
<comment type="similarity">
    <text evidence="1">Belongs to the glycosyltransferase 2 family.</text>
</comment>
<keyword evidence="3 6" id="KW-0808">Transferase</keyword>
<evidence type="ECO:0000259" key="5">
    <source>
        <dbReference type="Pfam" id="PF00535"/>
    </source>
</evidence>
<dbReference type="Gene3D" id="3.90.550.10">
    <property type="entry name" value="Spore Coat Polysaccharide Biosynthesis Protein SpsA, Chain A"/>
    <property type="match status" value="1"/>
</dbReference>
<dbReference type="PANTHER" id="PTHR43630:SF1">
    <property type="entry name" value="POLY-BETA-1,6-N-ACETYL-D-GLUCOSAMINE SYNTHASE"/>
    <property type="match status" value="1"/>
</dbReference>
<keyword evidence="7" id="KW-1185">Reference proteome</keyword>
<keyword evidence="4" id="KW-0812">Transmembrane</keyword>
<feature type="domain" description="Glycosyltransferase 2-like" evidence="5">
    <location>
        <begin position="50"/>
        <end position="201"/>
    </location>
</feature>
<dbReference type="AlphaFoldDB" id="A0A1X7LAS9"/>
<evidence type="ECO:0000256" key="4">
    <source>
        <dbReference type="SAM" id="Phobius"/>
    </source>
</evidence>
<dbReference type="GO" id="GO:0016757">
    <property type="term" value="F:glycosyltransferase activity"/>
    <property type="evidence" value="ECO:0007669"/>
    <property type="project" value="UniProtKB-KW"/>
</dbReference>
<gene>
    <name evidence="6" type="ORF">SAMN05661096_03774</name>
</gene>
<dbReference type="Pfam" id="PF00535">
    <property type="entry name" value="Glycos_transf_2"/>
    <property type="match status" value="1"/>
</dbReference>
<dbReference type="PANTHER" id="PTHR43630">
    <property type="entry name" value="POLY-BETA-1,6-N-ACETYL-D-GLUCOSAMINE SYNTHASE"/>
    <property type="match status" value="1"/>
</dbReference>
<dbReference type="InterPro" id="IPR001173">
    <property type="entry name" value="Glyco_trans_2-like"/>
</dbReference>
<reference evidence="7" key="1">
    <citation type="submission" date="2017-04" db="EMBL/GenBank/DDBJ databases">
        <authorList>
            <person name="Varghese N."/>
            <person name="Submissions S."/>
        </authorList>
    </citation>
    <scope>NUCLEOTIDE SEQUENCE [LARGE SCALE GENOMIC DNA]</scope>
    <source>
        <strain evidence="7">DSM 4125</strain>
    </source>
</reference>
<feature type="transmembrane region" description="Helical" evidence="4">
    <location>
        <begin position="355"/>
        <end position="374"/>
    </location>
</feature>
<evidence type="ECO:0000313" key="6">
    <source>
        <dbReference type="EMBL" id="SMG50941.1"/>
    </source>
</evidence>
<sequence length="392" mass="44431">MEIIFWIGIGLITYTYFGYPVVLYILIKLKRVFNTQSNNYFATAEMPEVSLIIACYNEGEIIKEKIENTLQLHYPKEKLKIYFVTDGTSDGSEKIVNDYKEVTLFHSKERKGKNAAINRVLPFLNSPILVFCDANTFLNAEAILNIARHYKSDGIGAVAGEKRVMTSDIEDMAGSGEGAYWKYESALKKWDSELHTVVGAAGELFSVRRELMPVVPEGILIEDFYVSMKIAQNGYKVVYEPDAYAMETGSDSIAEERKRKIRIAAGGIQSIIIFLPLLNIFRYGWLCFQYVSHRMLRWSLAPLSLLVVFSLNIYLVIVLGGIYTILMGLQLLFYLIAAIGAYAEGKIRVPKIVLLPFYFAFMNLSVFQGFIRLLKGKQSAVWEKSKRKNAVS</sequence>
<keyword evidence="4" id="KW-1133">Transmembrane helix</keyword>
<dbReference type="InterPro" id="IPR029044">
    <property type="entry name" value="Nucleotide-diphossugar_trans"/>
</dbReference>
<evidence type="ECO:0000256" key="3">
    <source>
        <dbReference type="ARBA" id="ARBA00022679"/>
    </source>
</evidence>
<accession>A0A1X7LAS9</accession>
<organism evidence="6 7">
    <name type="scientific">Marivirga sericea</name>
    <dbReference type="NCBI Taxonomy" id="1028"/>
    <lineage>
        <taxon>Bacteria</taxon>
        <taxon>Pseudomonadati</taxon>
        <taxon>Bacteroidota</taxon>
        <taxon>Cytophagia</taxon>
        <taxon>Cytophagales</taxon>
        <taxon>Marivirgaceae</taxon>
        <taxon>Marivirga</taxon>
    </lineage>
</organism>
<evidence type="ECO:0000313" key="7">
    <source>
        <dbReference type="Proteomes" id="UP000193804"/>
    </source>
</evidence>
<dbReference type="OrthoDB" id="9766971at2"/>
<name>A0A1X7LAS9_9BACT</name>
<keyword evidence="2" id="KW-0328">Glycosyltransferase</keyword>
<keyword evidence="4" id="KW-0472">Membrane</keyword>
<dbReference type="EMBL" id="FXAW01000009">
    <property type="protein sequence ID" value="SMG50941.1"/>
    <property type="molecule type" value="Genomic_DNA"/>
</dbReference>
<proteinExistence type="inferred from homology"/>
<dbReference type="CDD" id="cd06439">
    <property type="entry name" value="CESA_like_1"/>
    <property type="match status" value="1"/>
</dbReference>
<feature type="transmembrane region" description="Helical" evidence="4">
    <location>
        <begin position="322"/>
        <end position="343"/>
    </location>
</feature>
<dbReference type="Proteomes" id="UP000193804">
    <property type="component" value="Unassembled WGS sequence"/>
</dbReference>
<evidence type="ECO:0000256" key="2">
    <source>
        <dbReference type="ARBA" id="ARBA00022676"/>
    </source>
</evidence>
<feature type="transmembrane region" description="Helical" evidence="4">
    <location>
        <begin position="263"/>
        <end position="283"/>
    </location>
</feature>